<accession>A0AC61RUI5</accession>
<evidence type="ECO:0000313" key="2">
    <source>
        <dbReference type="Proteomes" id="UP000304953"/>
    </source>
</evidence>
<proteinExistence type="predicted"/>
<comment type="caution">
    <text evidence="1">The sequence shown here is derived from an EMBL/GenBank/DDBJ whole genome shotgun (WGS) entry which is preliminary data.</text>
</comment>
<evidence type="ECO:0000313" key="1">
    <source>
        <dbReference type="EMBL" id="TGY95347.1"/>
    </source>
</evidence>
<name>A0AC61RUI5_9FIRM</name>
<keyword evidence="2" id="KW-1185">Reference proteome</keyword>
<dbReference type="EMBL" id="SRYA01000030">
    <property type="protein sequence ID" value="TGY95347.1"/>
    <property type="molecule type" value="Genomic_DNA"/>
</dbReference>
<dbReference type="Proteomes" id="UP000304953">
    <property type="component" value="Unassembled WGS sequence"/>
</dbReference>
<protein>
    <submittedName>
        <fullName evidence="1">Serine protease</fullName>
    </submittedName>
</protein>
<sequence length="432" mass="47395">MKQQEKKEQEFDFIKEKIKDKPINRRRLLVRAGYNLLCAVIFGIVACFVIVLLKPYLEGWLYPEEKSTISIPKDDIPQDGESQEQEAEATPSPVPAEPETEPVVVQAELEIEDYQELQNKLYEIGKEANKSIVTVTGVTSGMDWFNTPYENENRAAGIVIGNNGQELLILTEIKVIKDAQAISITFIDETVVSAFLRKYDGNTGIAIINVPLTEIPKETMEHIAVASLGNSYMIQQGTTVLAIGSPLGANYSILCGTITSFQNEVSTIDKNYTIFTTDIVGSANGSGVLINLKGEIVGLVLQGYSSQSDRNTITALSISELKQIIEDLSNNRDVPYVGLRLSTVTDDIAGEYSIPKGVYIKSVELDSPAMAAGLQEADVIVRINGEEVATVEQYNQKIYALNPEDTVTVTVKRQNGEEYADLECAVVVGVLK</sequence>
<reference evidence="1" key="1">
    <citation type="submission" date="2019-04" db="EMBL/GenBank/DDBJ databases">
        <title>Microbes associate with the intestines of laboratory mice.</title>
        <authorList>
            <person name="Navarre W."/>
            <person name="Wong E."/>
            <person name="Huang K."/>
            <person name="Tropini C."/>
            <person name="Ng K."/>
            <person name="Yu B."/>
        </authorList>
    </citation>
    <scope>NUCLEOTIDE SEQUENCE</scope>
    <source>
        <strain evidence="1">NM01_1-7b</strain>
    </source>
</reference>
<gene>
    <name evidence="1" type="ORF">E5329_14995</name>
</gene>
<keyword evidence="1" id="KW-0378">Hydrolase</keyword>
<keyword evidence="1" id="KW-0645">Protease</keyword>
<organism evidence="1 2">
    <name type="scientific">Petralouisia muris</name>
    <dbReference type="NCBI Taxonomy" id="3032872"/>
    <lineage>
        <taxon>Bacteria</taxon>
        <taxon>Bacillati</taxon>
        <taxon>Bacillota</taxon>
        <taxon>Clostridia</taxon>
        <taxon>Lachnospirales</taxon>
        <taxon>Lachnospiraceae</taxon>
        <taxon>Petralouisia</taxon>
    </lineage>
</organism>